<keyword evidence="3" id="KW-1185">Reference proteome</keyword>
<proteinExistence type="predicted"/>
<keyword evidence="1" id="KW-1133">Transmembrane helix</keyword>
<reference evidence="2" key="1">
    <citation type="submission" date="2024-02" db="EMBL/GenBank/DDBJ databases">
        <authorList>
            <consortium name="ELIXIR-Norway"/>
            <consortium name="Elixir Norway"/>
        </authorList>
    </citation>
    <scope>NUCLEOTIDE SEQUENCE</scope>
</reference>
<gene>
    <name evidence="2" type="ORF">CSSPTR1EN2_LOCUS17649</name>
</gene>
<accession>A0ABP0UMA7</accession>
<evidence type="ECO:0000256" key="1">
    <source>
        <dbReference type="SAM" id="Phobius"/>
    </source>
</evidence>
<sequence length="76" mass="8659">MIEHFSKWLELVPLPNYSSEGGATYAFLDKVQSTSFSFIYFTILLIVLFGCEPKLLTSIQQDAMVVIKVDDPNVWI</sequence>
<feature type="transmembrane region" description="Helical" evidence="1">
    <location>
        <begin position="34"/>
        <end position="51"/>
    </location>
</feature>
<protein>
    <submittedName>
        <fullName evidence="2">Uncharacterized protein</fullName>
    </submittedName>
</protein>
<dbReference type="Proteomes" id="UP001497512">
    <property type="component" value="Chromosome 5"/>
</dbReference>
<keyword evidence="1" id="KW-0812">Transmembrane</keyword>
<keyword evidence="1" id="KW-0472">Membrane</keyword>
<name>A0ABP0UMA7_9BRYO</name>
<dbReference type="EMBL" id="OZ019897">
    <property type="protein sequence ID" value="CAK9225535.1"/>
    <property type="molecule type" value="Genomic_DNA"/>
</dbReference>
<evidence type="ECO:0000313" key="3">
    <source>
        <dbReference type="Proteomes" id="UP001497512"/>
    </source>
</evidence>
<evidence type="ECO:0000313" key="2">
    <source>
        <dbReference type="EMBL" id="CAK9225535.1"/>
    </source>
</evidence>
<organism evidence="2 3">
    <name type="scientific">Sphagnum troendelagicum</name>
    <dbReference type="NCBI Taxonomy" id="128251"/>
    <lineage>
        <taxon>Eukaryota</taxon>
        <taxon>Viridiplantae</taxon>
        <taxon>Streptophyta</taxon>
        <taxon>Embryophyta</taxon>
        <taxon>Bryophyta</taxon>
        <taxon>Sphagnophytina</taxon>
        <taxon>Sphagnopsida</taxon>
        <taxon>Sphagnales</taxon>
        <taxon>Sphagnaceae</taxon>
        <taxon>Sphagnum</taxon>
    </lineage>
</organism>